<dbReference type="EMBL" id="JABMIG020000054">
    <property type="protein sequence ID" value="KAL3797492.1"/>
    <property type="molecule type" value="Genomic_DNA"/>
</dbReference>
<evidence type="ECO:0000313" key="4">
    <source>
        <dbReference type="Proteomes" id="UP001516023"/>
    </source>
</evidence>
<dbReference type="InterPro" id="IPR006342">
    <property type="entry name" value="FkbM_mtfrase"/>
</dbReference>
<dbReference type="SUPFAM" id="SSF53335">
    <property type="entry name" value="S-adenosyl-L-methionine-dependent methyltransferases"/>
    <property type="match status" value="1"/>
</dbReference>
<dbReference type="PANTHER" id="PTHR36973:SF4">
    <property type="entry name" value="NODULATION PROTEIN"/>
    <property type="match status" value="1"/>
</dbReference>
<name>A0ABD3QBP3_9STRA</name>
<keyword evidence="1" id="KW-1133">Transmembrane helix</keyword>
<protein>
    <recommendedName>
        <fullName evidence="2">Methyltransferase FkbM domain-containing protein</fullName>
    </recommendedName>
</protein>
<evidence type="ECO:0000256" key="1">
    <source>
        <dbReference type="SAM" id="Phobius"/>
    </source>
</evidence>
<dbReference type="Pfam" id="PF05050">
    <property type="entry name" value="Methyltransf_21"/>
    <property type="match status" value="1"/>
</dbReference>
<evidence type="ECO:0000259" key="2">
    <source>
        <dbReference type="Pfam" id="PF05050"/>
    </source>
</evidence>
<organism evidence="3 4">
    <name type="scientific">Cyclotella cryptica</name>
    <dbReference type="NCBI Taxonomy" id="29204"/>
    <lineage>
        <taxon>Eukaryota</taxon>
        <taxon>Sar</taxon>
        <taxon>Stramenopiles</taxon>
        <taxon>Ochrophyta</taxon>
        <taxon>Bacillariophyta</taxon>
        <taxon>Coscinodiscophyceae</taxon>
        <taxon>Thalassiosirophycidae</taxon>
        <taxon>Stephanodiscales</taxon>
        <taxon>Stephanodiscaceae</taxon>
        <taxon>Cyclotella</taxon>
    </lineage>
</organism>
<comment type="caution">
    <text evidence="3">The sequence shown here is derived from an EMBL/GenBank/DDBJ whole genome shotgun (WGS) entry which is preliminary data.</text>
</comment>
<proteinExistence type="predicted"/>
<feature type="transmembrane region" description="Helical" evidence="1">
    <location>
        <begin position="245"/>
        <end position="261"/>
    </location>
</feature>
<keyword evidence="1" id="KW-0472">Membrane</keyword>
<feature type="domain" description="Methyltransferase FkbM" evidence="2">
    <location>
        <begin position="22"/>
        <end position="146"/>
    </location>
</feature>
<dbReference type="PANTHER" id="PTHR36973">
    <property type="entry name" value="SLL1456 PROTEIN-RELATED"/>
    <property type="match status" value="1"/>
</dbReference>
<gene>
    <name evidence="3" type="ORF">HJC23_009856</name>
</gene>
<dbReference type="Gene3D" id="3.40.50.150">
    <property type="entry name" value="Vaccinia Virus protein VP39"/>
    <property type="match status" value="1"/>
</dbReference>
<dbReference type="Proteomes" id="UP001516023">
    <property type="component" value="Unassembled WGS sequence"/>
</dbReference>
<accession>A0ABD3QBP3</accession>
<dbReference type="InterPro" id="IPR053188">
    <property type="entry name" value="FkbM_Methyltransferase"/>
</dbReference>
<sequence>MFEAFDNFQEPLQRVKEENNGLVDFKIQVLSGEDNQEVKFWQEGATGNSMFPQLYGRGGRGHSDIQPVTKITMTLDTARRESSFLKGERVDVLKLDVQGAELSVLRGAAELLKEVTFVQFEASVIEYNKGGSCLFEIDNLLRSQGFYLYNIADIQRDPGLFHTYGTGQFDALYIRPTSEHLPRAIQNIKPNMCGSDGTNRPGFSSDLVSTLSITAETADTPSEGISNGHTISKTREDTTGSFPKIYWIGYAGALLVGFLLGRSKVMSKRDRKFMPLH</sequence>
<keyword evidence="1" id="KW-0812">Transmembrane</keyword>
<evidence type="ECO:0000313" key="3">
    <source>
        <dbReference type="EMBL" id="KAL3797492.1"/>
    </source>
</evidence>
<dbReference type="InterPro" id="IPR029063">
    <property type="entry name" value="SAM-dependent_MTases_sf"/>
</dbReference>
<reference evidence="3 4" key="1">
    <citation type="journal article" date="2020" name="G3 (Bethesda)">
        <title>Improved Reference Genome for Cyclotella cryptica CCMP332, a Model for Cell Wall Morphogenesis, Salinity Adaptation, and Lipid Production in Diatoms (Bacillariophyta).</title>
        <authorList>
            <person name="Roberts W.R."/>
            <person name="Downey K.M."/>
            <person name="Ruck E.C."/>
            <person name="Traller J.C."/>
            <person name="Alverson A.J."/>
        </authorList>
    </citation>
    <scope>NUCLEOTIDE SEQUENCE [LARGE SCALE GENOMIC DNA]</scope>
    <source>
        <strain evidence="3 4">CCMP332</strain>
    </source>
</reference>
<keyword evidence="4" id="KW-1185">Reference proteome</keyword>
<dbReference type="AlphaFoldDB" id="A0ABD3QBP3"/>